<dbReference type="GO" id="GO:0008168">
    <property type="term" value="F:methyltransferase activity"/>
    <property type="evidence" value="ECO:0007669"/>
    <property type="project" value="UniProtKB-KW"/>
</dbReference>
<dbReference type="Pfam" id="PF08241">
    <property type="entry name" value="Methyltransf_11"/>
    <property type="match status" value="1"/>
</dbReference>
<accession>A0ABS5AZ85</accession>
<dbReference type="EMBL" id="QFAY01000026">
    <property type="protein sequence ID" value="MBP2621882.1"/>
    <property type="molecule type" value="Genomic_DNA"/>
</dbReference>
<evidence type="ECO:0000313" key="3">
    <source>
        <dbReference type="Proteomes" id="UP001519349"/>
    </source>
</evidence>
<gene>
    <name evidence="2" type="ORF">DHL47_11260</name>
</gene>
<keyword evidence="3" id="KW-1185">Reference proteome</keyword>
<dbReference type="GO" id="GO:0032259">
    <property type="term" value="P:methylation"/>
    <property type="evidence" value="ECO:0007669"/>
    <property type="project" value="UniProtKB-KW"/>
</dbReference>
<proteinExistence type="predicted"/>
<keyword evidence="2" id="KW-0808">Transferase</keyword>
<protein>
    <submittedName>
        <fullName evidence="2">Class I SAM-dependent methyltransferase</fullName>
    </submittedName>
</protein>
<evidence type="ECO:0000259" key="1">
    <source>
        <dbReference type="Pfam" id="PF08241"/>
    </source>
</evidence>
<dbReference type="SUPFAM" id="SSF53335">
    <property type="entry name" value="S-adenosyl-L-methionine-dependent methyltransferases"/>
    <property type="match status" value="1"/>
</dbReference>
<sequence length="243" mass="27813">MSMNLQAYKNHLEQPWGKIYYDILFRQLEDLKGQRILDFGSGFGIVANFLAEKNEVVAVEPDGAMIAERRQDFSYEQLQGSLDLLHKLPDQSFDAIVCHNVLEYVPDPKACLQECSRLLREGGQLSLVKHHEVGRILHIAVFEADADKALRLLAGENYQTHSMGEAKLYQLDDLIADLPLQTEHYQGLRIFYGLQDNSFKTQPGWAQQMLAVEKAVYDRSPYRDIAAFQHFWLKKDAALVEGR</sequence>
<dbReference type="CDD" id="cd02440">
    <property type="entry name" value="AdoMet_MTases"/>
    <property type="match status" value="1"/>
</dbReference>
<feature type="domain" description="Methyltransferase type 11" evidence="1">
    <location>
        <begin position="37"/>
        <end position="126"/>
    </location>
</feature>
<keyword evidence="2" id="KW-0489">Methyltransferase</keyword>
<evidence type="ECO:0000313" key="2">
    <source>
        <dbReference type="EMBL" id="MBP2621882.1"/>
    </source>
</evidence>
<dbReference type="Gene3D" id="3.40.50.150">
    <property type="entry name" value="Vaccinia Virus protein VP39"/>
    <property type="match status" value="1"/>
</dbReference>
<name>A0ABS5AZ85_9STRE</name>
<dbReference type="Proteomes" id="UP001519349">
    <property type="component" value="Unassembled WGS sequence"/>
</dbReference>
<dbReference type="InterPro" id="IPR052356">
    <property type="entry name" value="Thiol_S-MT"/>
</dbReference>
<dbReference type="InterPro" id="IPR029063">
    <property type="entry name" value="SAM-dependent_MTases_sf"/>
</dbReference>
<organism evidence="2 3">
    <name type="scientific">Streptococcus panodentis</name>
    <dbReference type="NCBI Taxonomy" id="1581472"/>
    <lineage>
        <taxon>Bacteria</taxon>
        <taxon>Bacillati</taxon>
        <taxon>Bacillota</taxon>
        <taxon>Bacilli</taxon>
        <taxon>Lactobacillales</taxon>
        <taxon>Streptococcaceae</taxon>
        <taxon>Streptococcus</taxon>
    </lineage>
</organism>
<dbReference type="PANTHER" id="PTHR45036">
    <property type="entry name" value="METHYLTRANSFERASE LIKE 7B"/>
    <property type="match status" value="1"/>
</dbReference>
<dbReference type="PANTHER" id="PTHR45036:SF1">
    <property type="entry name" value="METHYLTRANSFERASE LIKE 7A"/>
    <property type="match status" value="1"/>
</dbReference>
<dbReference type="InterPro" id="IPR013216">
    <property type="entry name" value="Methyltransf_11"/>
</dbReference>
<reference evidence="2 3" key="1">
    <citation type="submission" date="2018-05" db="EMBL/GenBank/DDBJ databases">
        <title>Draft genome sequence of Streptococcus panodentis CCUG 70867T.</title>
        <authorList>
            <person name="Salva-Serra F."/>
            <person name="Mendez V."/>
            <person name="Jaen-Luchoro D."/>
            <person name="Gonzales-Siles L."/>
            <person name="Karlsson R."/>
            <person name="Engstrom-Jakobsson H."/>
            <person name="Busquets A."/>
            <person name="Gomila M."/>
            <person name="Pineiro-Iglesias B."/>
            <person name="Bennasar-Figueras A."/>
            <person name="Seeger M."/>
            <person name="Moore E."/>
        </authorList>
    </citation>
    <scope>NUCLEOTIDE SEQUENCE [LARGE SCALE GENOMIC DNA]</scope>
    <source>
        <strain evidence="2 3">CCUG 70867</strain>
    </source>
</reference>
<dbReference type="RefSeq" id="WP_209551911.1">
    <property type="nucleotide sequence ID" value="NZ_QFAY01000026.1"/>
</dbReference>
<comment type="caution">
    <text evidence="2">The sequence shown here is derived from an EMBL/GenBank/DDBJ whole genome shotgun (WGS) entry which is preliminary data.</text>
</comment>